<feature type="non-terminal residue" evidence="5">
    <location>
        <position position="383"/>
    </location>
</feature>
<keyword evidence="3" id="KW-1133">Transmembrane helix</keyword>
<gene>
    <name evidence="5" type="ORF">KIPB_010170</name>
</gene>
<dbReference type="InterPro" id="IPR026082">
    <property type="entry name" value="ABCA"/>
</dbReference>
<feature type="domain" description="ABC transporter" evidence="4">
    <location>
        <begin position="266"/>
        <end position="360"/>
    </location>
</feature>
<sequence length="383" mass="41906">YVTGFEWFVNTNPLVPLAIFWGYLFAADMFTLLVTSICGSVRISVLLTIVVLLGLLVGGMLAMQYRYTVFEDDSSDAPSTVARWFMMLLYPLDFSQVLYLVSAKSMPFLNDSTGLPDAIPGFHIDDFFAQDAANGIGLMGSPAFMTGSLWVCAIIYVLVAAYLDAILPAAHGSSRPIFFPFTLDFWGATTPPPPPNVSPMYEVPPPMEEWDSDVTREAAKCLAKPGTREFSLMNNTSRTSVLIMDLMCIFRKLPIFRLRGDKVAVDRLNLSIQSGSVFGLLGHNGAGKTTTINILTGCLRPSGGYAKIMGFSVKEQAARVARIMGYAPQHDVLWPDLTCGEHIRLFSKLKGVDPAADLHALDMQRKEALQAGLMSASAMENSQ</sequence>
<dbReference type="InterPro" id="IPR003439">
    <property type="entry name" value="ABC_transporter-like_ATP-bd"/>
</dbReference>
<dbReference type="SUPFAM" id="SSF52540">
    <property type="entry name" value="P-loop containing nucleoside triphosphate hydrolases"/>
    <property type="match status" value="1"/>
</dbReference>
<name>A0A9K3D665_9EUKA</name>
<dbReference type="Gene3D" id="3.40.50.300">
    <property type="entry name" value="P-loop containing nucleotide triphosphate hydrolases"/>
    <property type="match status" value="1"/>
</dbReference>
<keyword evidence="3" id="KW-0812">Transmembrane</keyword>
<feature type="transmembrane region" description="Helical" evidence="3">
    <location>
        <begin position="41"/>
        <end position="61"/>
    </location>
</feature>
<organism evidence="5 6">
    <name type="scientific">Kipferlia bialata</name>
    <dbReference type="NCBI Taxonomy" id="797122"/>
    <lineage>
        <taxon>Eukaryota</taxon>
        <taxon>Metamonada</taxon>
        <taxon>Carpediemonas-like organisms</taxon>
        <taxon>Kipferlia</taxon>
    </lineage>
</organism>
<evidence type="ECO:0000313" key="5">
    <source>
        <dbReference type="EMBL" id="GIQ88013.1"/>
    </source>
</evidence>
<evidence type="ECO:0000256" key="3">
    <source>
        <dbReference type="SAM" id="Phobius"/>
    </source>
</evidence>
<dbReference type="GO" id="GO:0016020">
    <property type="term" value="C:membrane"/>
    <property type="evidence" value="ECO:0007669"/>
    <property type="project" value="InterPro"/>
</dbReference>
<dbReference type="Proteomes" id="UP000265618">
    <property type="component" value="Unassembled WGS sequence"/>
</dbReference>
<dbReference type="GO" id="GO:0140359">
    <property type="term" value="F:ABC-type transporter activity"/>
    <property type="evidence" value="ECO:0007669"/>
    <property type="project" value="InterPro"/>
</dbReference>
<dbReference type="AlphaFoldDB" id="A0A9K3D665"/>
<evidence type="ECO:0000256" key="2">
    <source>
        <dbReference type="ARBA" id="ARBA00022737"/>
    </source>
</evidence>
<dbReference type="Pfam" id="PF00005">
    <property type="entry name" value="ABC_tran"/>
    <property type="match status" value="1"/>
</dbReference>
<evidence type="ECO:0000256" key="1">
    <source>
        <dbReference type="ARBA" id="ARBA00022448"/>
    </source>
</evidence>
<keyword evidence="6" id="KW-1185">Reference proteome</keyword>
<dbReference type="GO" id="GO:0016887">
    <property type="term" value="F:ATP hydrolysis activity"/>
    <property type="evidence" value="ECO:0007669"/>
    <property type="project" value="InterPro"/>
</dbReference>
<keyword evidence="3" id="KW-0472">Membrane</keyword>
<feature type="transmembrane region" description="Helical" evidence="3">
    <location>
        <begin position="81"/>
        <end position="101"/>
    </location>
</feature>
<protein>
    <submittedName>
        <fullName evidence="5">ABC transporter A, ABCA</fullName>
    </submittedName>
</protein>
<feature type="transmembrane region" description="Helical" evidence="3">
    <location>
        <begin position="14"/>
        <end position="34"/>
    </location>
</feature>
<dbReference type="OrthoDB" id="6512918at2759"/>
<evidence type="ECO:0000313" key="6">
    <source>
        <dbReference type="Proteomes" id="UP000265618"/>
    </source>
</evidence>
<feature type="transmembrane region" description="Helical" evidence="3">
    <location>
        <begin position="149"/>
        <end position="170"/>
    </location>
</feature>
<dbReference type="PANTHER" id="PTHR19229:SF36">
    <property type="entry name" value="ATP-BINDING CASSETTE SUB-FAMILY A MEMBER 2"/>
    <property type="match status" value="1"/>
</dbReference>
<reference evidence="5 6" key="1">
    <citation type="journal article" date="2018" name="PLoS ONE">
        <title>The draft genome of Kipferlia bialata reveals reductive genome evolution in fornicate parasites.</title>
        <authorList>
            <person name="Tanifuji G."/>
            <person name="Takabayashi S."/>
            <person name="Kume K."/>
            <person name="Takagi M."/>
            <person name="Nakayama T."/>
            <person name="Kamikawa R."/>
            <person name="Inagaki Y."/>
            <person name="Hashimoto T."/>
        </authorList>
    </citation>
    <scope>NUCLEOTIDE SEQUENCE [LARGE SCALE GENOMIC DNA]</scope>
    <source>
        <strain evidence="5">NY0173</strain>
    </source>
</reference>
<keyword evidence="1" id="KW-0813">Transport</keyword>
<evidence type="ECO:0000259" key="4">
    <source>
        <dbReference type="Pfam" id="PF00005"/>
    </source>
</evidence>
<dbReference type="EMBL" id="BDIP01003691">
    <property type="protein sequence ID" value="GIQ88013.1"/>
    <property type="molecule type" value="Genomic_DNA"/>
</dbReference>
<accession>A0A9K3D665</accession>
<feature type="non-terminal residue" evidence="5">
    <location>
        <position position="1"/>
    </location>
</feature>
<comment type="caution">
    <text evidence="5">The sequence shown here is derived from an EMBL/GenBank/DDBJ whole genome shotgun (WGS) entry which is preliminary data.</text>
</comment>
<dbReference type="InterPro" id="IPR027417">
    <property type="entry name" value="P-loop_NTPase"/>
</dbReference>
<proteinExistence type="predicted"/>
<keyword evidence="2" id="KW-0677">Repeat</keyword>
<dbReference type="GO" id="GO:0005524">
    <property type="term" value="F:ATP binding"/>
    <property type="evidence" value="ECO:0007669"/>
    <property type="project" value="InterPro"/>
</dbReference>
<dbReference type="PANTHER" id="PTHR19229">
    <property type="entry name" value="ATP-BINDING CASSETTE TRANSPORTER SUBFAMILY A ABCA"/>
    <property type="match status" value="1"/>
</dbReference>